<keyword evidence="3" id="KW-1185">Reference proteome</keyword>
<organism evidence="2 3">
    <name type="scientific">Marchantia polymorpha</name>
    <name type="common">Common liverwort</name>
    <name type="synonym">Marchantia aquatica</name>
    <dbReference type="NCBI Taxonomy" id="3197"/>
    <lineage>
        <taxon>Eukaryota</taxon>
        <taxon>Viridiplantae</taxon>
        <taxon>Streptophyta</taxon>
        <taxon>Embryophyta</taxon>
        <taxon>Marchantiophyta</taxon>
        <taxon>Marchantiopsida</taxon>
        <taxon>Marchantiidae</taxon>
        <taxon>Marchantiales</taxon>
        <taxon>Marchantiaceae</taxon>
        <taxon>Marchantia</taxon>
    </lineage>
</organism>
<dbReference type="EMBL" id="KZ772694">
    <property type="protein sequence ID" value="PTQ43975.1"/>
    <property type="molecule type" value="Genomic_DNA"/>
</dbReference>
<protein>
    <recommendedName>
        <fullName evidence="1">F-box associated beta-propeller type 1 domain-containing protein</fullName>
    </recommendedName>
</protein>
<accession>A0A2R6XCY8</accession>
<evidence type="ECO:0000259" key="1">
    <source>
        <dbReference type="Pfam" id="PF07734"/>
    </source>
</evidence>
<dbReference type="InterPro" id="IPR036047">
    <property type="entry name" value="F-box-like_dom_sf"/>
</dbReference>
<dbReference type="PANTHER" id="PTHR31672:SF2">
    <property type="entry name" value="F-BOX DOMAIN-CONTAINING PROTEIN"/>
    <property type="match status" value="1"/>
</dbReference>
<evidence type="ECO:0000313" key="2">
    <source>
        <dbReference type="EMBL" id="PTQ43975.1"/>
    </source>
</evidence>
<sequence>MEIDLDPALWSNLPEDIIEIIVRFHLRALPTPCLAQFRLLSRFWNSAILSSQFYRQLPRETREPLHDPKSVFCTCDKGLIMTLDTEKSKWLRISLDFFQKPQSVNRHLDRETHSLLDSPLDSLQFVATDGGLLCLSTGTYGHMIVCNLVTKSWKHLWLPPSFGQKERIPENGSRTGRRKHGNMDDFLVGMEASRETGQYKIVVAGLREDADGKRESAIYSSATKSWKMIAASFIDPSLLGPGDQNYGQPVKPRPDPSLTCDGHIYFLLKYEQVHTVGIVWRLLDFDTRNDCWTNVSLPTSIQHQWTWWQVSLQLFEHQGRLVVLESTSWRWYEFYMLLDLKPTWIKILDSLTREVGSFAWLFPSRMGCRTCLRCVGQGQNLYFVEENFDYEPKNLKILECRIPSDCRTNPMSVGLWESHSSDFINQSRCWMYQPSLMPVV</sequence>
<evidence type="ECO:0000313" key="3">
    <source>
        <dbReference type="Proteomes" id="UP000244005"/>
    </source>
</evidence>
<dbReference type="Pfam" id="PF07734">
    <property type="entry name" value="FBA_1"/>
    <property type="match status" value="1"/>
</dbReference>
<dbReference type="SUPFAM" id="SSF81383">
    <property type="entry name" value="F-box domain"/>
    <property type="match status" value="1"/>
</dbReference>
<dbReference type="Gramene" id="Mp3g04520.1">
    <property type="protein sequence ID" value="Mp3g04520.1.cds1"/>
    <property type="gene ID" value="Mp3g04520"/>
</dbReference>
<gene>
    <name evidence="2" type="ORF">MARPO_0022s0079</name>
</gene>
<dbReference type="Proteomes" id="UP000244005">
    <property type="component" value="Unassembled WGS sequence"/>
</dbReference>
<proteinExistence type="predicted"/>
<name>A0A2R6XCY8_MARPO</name>
<reference evidence="3" key="1">
    <citation type="journal article" date="2017" name="Cell">
        <title>Insights into land plant evolution garnered from the Marchantia polymorpha genome.</title>
        <authorList>
            <person name="Bowman J.L."/>
            <person name="Kohchi T."/>
            <person name="Yamato K.T."/>
            <person name="Jenkins J."/>
            <person name="Shu S."/>
            <person name="Ishizaki K."/>
            <person name="Yamaoka S."/>
            <person name="Nishihama R."/>
            <person name="Nakamura Y."/>
            <person name="Berger F."/>
            <person name="Adam C."/>
            <person name="Aki S.S."/>
            <person name="Althoff F."/>
            <person name="Araki T."/>
            <person name="Arteaga-Vazquez M.A."/>
            <person name="Balasubrmanian S."/>
            <person name="Barry K."/>
            <person name="Bauer D."/>
            <person name="Boehm C.R."/>
            <person name="Briginshaw L."/>
            <person name="Caballero-Perez J."/>
            <person name="Catarino B."/>
            <person name="Chen F."/>
            <person name="Chiyoda S."/>
            <person name="Chovatia M."/>
            <person name="Davies K.M."/>
            <person name="Delmans M."/>
            <person name="Demura T."/>
            <person name="Dierschke T."/>
            <person name="Dolan L."/>
            <person name="Dorantes-Acosta A.E."/>
            <person name="Eklund D.M."/>
            <person name="Florent S.N."/>
            <person name="Flores-Sandoval E."/>
            <person name="Fujiyama A."/>
            <person name="Fukuzawa H."/>
            <person name="Galik B."/>
            <person name="Grimanelli D."/>
            <person name="Grimwood J."/>
            <person name="Grossniklaus U."/>
            <person name="Hamada T."/>
            <person name="Haseloff J."/>
            <person name="Hetherington A.J."/>
            <person name="Higo A."/>
            <person name="Hirakawa Y."/>
            <person name="Hundley H.N."/>
            <person name="Ikeda Y."/>
            <person name="Inoue K."/>
            <person name="Inoue S.I."/>
            <person name="Ishida S."/>
            <person name="Jia Q."/>
            <person name="Kakita M."/>
            <person name="Kanazawa T."/>
            <person name="Kawai Y."/>
            <person name="Kawashima T."/>
            <person name="Kennedy M."/>
            <person name="Kinose K."/>
            <person name="Kinoshita T."/>
            <person name="Kohara Y."/>
            <person name="Koide E."/>
            <person name="Komatsu K."/>
            <person name="Kopischke S."/>
            <person name="Kubo M."/>
            <person name="Kyozuka J."/>
            <person name="Lagercrantz U."/>
            <person name="Lin S.S."/>
            <person name="Lindquist E."/>
            <person name="Lipzen A.M."/>
            <person name="Lu C.W."/>
            <person name="De Luna E."/>
            <person name="Martienssen R.A."/>
            <person name="Minamino N."/>
            <person name="Mizutani M."/>
            <person name="Mizutani M."/>
            <person name="Mochizuki N."/>
            <person name="Monte I."/>
            <person name="Mosher R."/>
            <person name="Nagasaki H."/>
            <person name="Nakagami H."/>
            <person name="Naramoto S."/>
            <person name="Nishitani K."/>
            <person name="Ohtani M."/>
            <person name="Okamoto T."/>
            <person name="Okumura M."/>
            <person name="Phillips J."/>
            <person name="Pollak B."/>
            <person name="Reinders A."/>
            <person name="Rovekamp M."/>
            <person name="Sano R."/>
            <person name="Sawa S."/>
            <person name="Schmid M.W."/>
            <person name="Shirakawa M."/>
            <person name="Solano R."/>
            <person name="Spunde A."/>
            <person name="Suetsugu N."/>
            <person name="Sugano S."/>
            <person name="Sugiyama A."/>
            <person name="Sun R."/>
            <person name="Suzuki Y."/>
            <person name="Takenaka M."/>
            <person name="Takezawa D."/>
            <person name="Tomogane H."/>
            <person name="Tsuzuki M."/>
            <person name="Ueda T."/>
            <person name="Umeda M."/>
            <person name="Ward J.M."/>
            <person name="Watanabe Y."/>
            <person name="Yazaki K."/>
            <person name="Yokoyama R."/>
            <person name="Yoshitake Y."/>
            <person name="Yotsui I."/>
            <person name="Zachgo S."/>
            <person name="Schmutz J."/>
        </authorList>
    </citation>
    <scope>NUCLEOTIDE SEQUENCE [LARGE SCALE GENOMIC DNA]</scope>
    <source>
        <strain evidence="3">Tak-1</strain>
    </source>
</reference>
<dbReference type="OrthoDB" id="6482909at2759"/>
<feature type="domain" description="F-box associated beta-propeller type 1" evidence="1">
    <location>
        <begin position="89"/>
        <end position="329"/>
    </location>
</feature>
<dbReference type="PANTHER" id="PTHR31672">
    <property type="entry name" value="BNACNNG10540D PROTEIN"/>
    <property type="match status" value="1"/>
</dbReference>
<dbReference type="AlphaFoldDB" id="A0A2R6XCY8"/>
<dbReference type="InterPro" id="IPR006527">
    <property type="entry name" value="F-box-assoc_dom_typ1"/>
</dbReference>
<dbReference type="InterPro" id="IPR050796">
    <property type="entry name" value="SCF_F-box_component"/>
</dbReference>